<proteinExistence type="predicted"/>
<feature type="region of interest" description="Disordered" evidence="1">
    <location>
        <begin position="24"/>
        <end position="49"/>
    </location>
</feature>
<name>A0ABV0P5M9_9TELE</name>
<gene>
    <name evidence="2" type="ORF">GOODEAATRI_017372</name>
</gene>
<protein>
    <submittedName>
        <fullName evidence="2">Uncharacterized protein</fullName>
    </submittedName>
</protein>
<comment type="caution">
    <text evidence="2">The sequence shown here is derived from an EMBL/GenBank/DDBJ whole genome shotgun (WGS) entry which is preliminary data.</text>
</comment>
<reference evidence="2 3" key="1">
    <citation type="submission" date="2021-06" db="EMBL/GenBank/DDBJ databases">
        <authorList>
            <person name="Palmer J.M."/>
        </authorList>
    </citation>
    <scope>NUCLEOTIDE SEQUENCE [LARGE SCALE GENOMIC DNA]</scope>
    <source>
        <strain evidence="2 3">GA_2019</strain>
        <tissue evidence="2">Muscle</tissue>
    </source>
</reference>
<evidence type="ECO:0000313" key="2">
    <source>
        <dbReference type="EMBL" id="MEQ2178748.1"/>
    </source>
</evidence>
<accession>A0ABV0P5M9</accession>
<dbReference type="Proteomes" id="UP001476798">
    <property type="component" value="Unassembled WGS sequence"/>
</dbReference>
<dbReference type="EMBL" id="JAHRIO010061379">
    <property type="protein sequence ID" value="MEQ2178748.1"/>
    <property type="molecule type" value="Genomic_DNA"/>
</dbReference>
<evidence type="ECO:0000256" key="1">
    <source>
        <dbReference type="SAM" id="MobiDB-lite"/>
    </source>
</evidence>
<organism evidence="2 3">
    <name type="scientific">Goodea atripinnis</name>
    <dbReference type="NCBI Taxonomy" id="208336"/>
    <lineage>
        <taxon>Eukaryota</taxon>
        <taxon>Metazoa</taxon>
        <taxon>Chordata</taxon>
        <taxon>Craniata</taxon>
        <taxon>Vertebrata</taxon>
        <taxon>Euteleostomi</taxon>
        <taxon>Actinopterygii</taxon>
        <taxon>Neopterygii</taxon>
        <taxon>Teleostei</taxon>
        <taxon>Neoteleostei</taxon>
        <taxon>Acanthomorphata</taxon>
        <taxon>Ovalentaria</taxon>
        <taxon>Atherinomorphae</taxon>
        <taxon>Cyprinodontiformes</taxon>
        <taxon>Goodeidae</taxon>
        <taxon>Goodea</taxon>
    </lineage>
</organism>
<evidence type="ECO:0000313" key="3">
    <source>
        <dbReference type="Proteomes" id="UP001476798"/>
    </source>
</evidence>
<keyword evidence="3" id="KW-1185">Reference proteome</keyword>
<sequence>MKLRMRTGPLASLRGRCSVSGSCPSRRLEAGKSPPHSVEHLHQPAPKSCHSVRRRPYVEVYKGLEML</sequence>